<evidence type="ECO:0000256" key="2">
    <source>
        <dbReference type="PIRSR" id="PIRSR605754-1"/>
    </source>
</evidence>
<evidence type="ECO:0000313" key="3">
    <source>
        <dbReference type="EMBL" id="SES08679.1"/>
    </source>
</evidence>
<dbReference type="InterPro" id="IPR023365">
    <property type="entry name" value="Sortase_dom-sf"/>
</dbReference>
<gene>
    <name evidence="3" type="ORF">SAMN05216199_1916</name>
</gene>
<name>A0A1H9UH45_9MICO</name>
<dbReference type="Gene3D" id="2.40.260.10">
    <property type="entry name" value="Sortase"/>
    <property type="match status" value="1"/>
</dbReference>
<keyword evidence="1" id="KW-0378">Hydrolase</keyword>
<dbReference type="CDD" id="cd05829">
    <property type="entry name" value="Sortase_F"/>
    <property type="match status" value="1"/>
</dbReference>
<keyword evidence="4" id="KW-1185">Reference proteome</keyword>
<dbReference type="AlphaFoldDB" id="A0A1H9UH45"/>
<dbReference type="OrthoDB" id="4425249at2"/>
<dbReference type="SUPFAM" id="SSF63817">
    <property type="entry name" value="Sortase"/>
    <property type="match status" value="1"/>
</dbReference>
<dbReference type="InterPro" id="IPR042001">
    <property type="entry name" value="Sortase_F"/>
</dbReference>
<protein>
    <submittedName>
        <fullName evidence="3">Sortase family protein</fullName>
    </submittedName>
</protein>
<dbReference type="RefSeq" id="WP_143056168.1">
    <property type="nucleotide sequence ID" value="NZ_FOHB01000003.1"/>
</dbReference>
<feature type="active site" description="Proton donor/acceptor" evidence="2">
    <location>
        <position position="140"/>
    </location>
</feature>
<dbReference type="STRING" id="587636.SAMN05216199_1916"/>
<dbReference type="Pfam" id="PF04203">
    <property type="entry name" value="Sortase"/>
    <property type="match status" value="1"/>
</dbReference>
<dbReference type="InterPro" id="IPR005754">
    <property type="entry name" value="Sortase"/>
</dbReference>
<organism evidence="3 4">
    <name type="scientific">Pedococcus cremeus</name>
    <dbReference type="NCBI Taxonomy" id="587636"/>
    <lineage>
        <taxon>Bacteria</taxon>
        <taxon>Bacillati</taxon>
        <taxon>Actinomycetota</taxon>
        <taxon>Actinomycetes</taxon>
        <taxon>Micrococcales</taxon>
        <taxon>Intrasporangiaceae</taxon>
        <taxon>Pedococcus</taxon>
    </lineage>
</organism>
<proteinExistence type="predicted"/>
<reference evidence="4" key="1">
    <citation type="submission" date="2016-10" db="EMBL/GenBank/DDBJ databases">
        <authorList>
            <person name="Varghese N."/>
            <person name="Submissions S."/>
        </authorList>
    </citation>
    <scope>NUCLEOTIDE SEQUENCE [LARGE SCALE GENOMIC DNA]</scope>
    <source>
        <strain evidence="4">CGMCC 1.6963</strain>
    </source>
</reference>
<dbReference type="GO" id="GO:0016787">
    <property type="term" value="F:hydrolase activity"/>
    <property type="evidence" value="ECO:0007669"/>
    <property type="project" value="UniProtKB-KW"/>
</dbReference>
<dbReference type="EMBL" id="FOHB01000003">
    <property type="protein sequence ID" value="SES08679.1"/>
    <property type="molecule type" value="Genomic_DNA"/>
</dbReference>
<feature type="active site" description="Acyl-thioester intermediate" evidence="2">
    <location>
        <position position="203"/>
    </location>
</feature>
<evidence type="ECO:0000313" key="4">
    <source>
        <dbReference type="Proteomes" id="UP000199019"/>
    </source>
</evidence>
<sequence>MRTGRHRVTGATTGRAAAATVLVAAAAALLATTPQQVGEQGRASGIPDVAVTAPATVAPAPPQSSSRPAREARAYVPESPPVLLEVPTIGLRVTVTPWGEQQVAAHGGAVMPSSLWDVAWWTGGGTPGSHAANTVYLYGHTWTAPAVFNRVKELRLGDAVVVTTRAGRLAYVVEQSFTVAKADLDDHPLVRDAHPGRLLLIGCFRETGREERTTRNVVVVAQLG</sequence>
<accession>A0A1H9UH45</accession>
<dbReference type="Proteomes" id="UP000199019">
    <property type="component" value="Unassembled WGS sequence"/>
</dbReference>
<evidence type="ECO:0000256" key="1">
    <source>
        <dbReference type="ARBA" id="ARBA00022801"/>
    </source>
</evidence>